<reference evidence="1 2" key="1">
    <citation type="submission" date="2014-04" db="EMBL/GenBank/DDBJ databases">
        <authorList>
            <consortium name="DOE Joint Genome Institute"/>
            <person name="Kuo A."/>
            <person name="Ruytinx J."/>
            <person name="Rineau F."/>
            <person name="Colpaert J."/>
            <person name="Kohler A."/>
            <person name="Nagy L.G."/>
            <person name="Floudas D."/>
            <person name="Copeland A."/>
            <person name="Barry K.W."/>
            <person name="Cichocki N."/>
            <person name="Veneault-Fourrey C."/>
            <person name="LaButti K."/>
            <person name="Lindquist E.A."/>
            <person name="Lipzen A."/>
            <person name="Lundell T."/>
            <person name="Morin E."/>
            <person name="Murat C."/>
            <person name="Sun H."/>
            <person name="Tunlid A."/>
            <person name="Henrissat B."/>
            <person name="Grigoriev I.V."/>
            <person name="Hibbett D.S."/>
            <person name="Martin F."/>
            <person name="Nordberg H.P."/>
            <person name="Cantor M.N."/>
            <person name="Hua S.X."/>
        </authorList>
    </citation>
    <scope>NUCLEOTIDE SEQUENCE [LARGE SCALE GENOMIC DNA]</scope>
    <source>
        <strain evidence="1 2">UH-Slu-Lm8-n1</strain>
    </source>
</reference>
<evidence type="ECO:0000313" key="1">
    <source>
        <dbReference type="EMBL" id="KIK38444.1"/>
    </source>
</evidence>
<proteinExistence type="predicted"/>
<protein>
    <submittedName>
        <fullName evidence="1">Uncharacterized protein</fullName>
    </submittedName>
</protein>
<reference evidence="2" key="2">
    <citation type="submission" date="2015-01" db="EMBL/GenBank/DDBJ databases">
        <title>Evolutionary Origins and Diversification of the Mycorrhizal Mutualists.</title>
        <authorList>
            <consortium name="DOE Joint Genome Institute"/>
            <consortium name="Mycorrhizal Genomics Consortium"/>
            <person name="Kohler A."/>
            <person name="Kuo A."/>
            <person name="Nagy L.G."/>
            <person name="Floudas D."/>
            <person name="Copeland A."/>
            <person name="Barry K.W."/>
            <person name="Cichocki N."/>
            <person name="Veneault-Fourrey C."/>
            <person name="LaButti K."/>
            <person name="Lindquist E.A."/>
            <person name="Lipzen A."/>
            <person name="Lundell T."/>
            <person name="Morin E."/>
            <person name="Murat C."/>
            <person name="Riley R."/>
            <person name="Ohm R."/>
            <person name="Sun H."/>
            <person name="Tunlid A."/>
            <person name="Henrissat B."/>
            <person name="Grigoriev I.V."/>
            <person name="Hibbett D.S."/>
            <person name="Martin F."/>
        </authorList>
    </citation>
    <scope>NUCLEOTIDE SEQUENCE [LARGE SCALE GENOMIC DNA]</scope>
    <source>
        <strain evidence="2">UH-Slu-Lm8-n1</strain>
    </source>
</reference>
<dbReference type="EMBL" id="KN835393">
    <property type="protein sequence ID" value="KIK38444.1"/>
    <property type="molecule type" value="Genomic_DNA"/>
</dbReference>
<name>A0A0D0AJZ4_9AGAM</name>
<organism evidence="1 2">
    <name type="scientific">Suillus luteus UH-Slu-Lm8-n1</name>
    <dbReference type="NCBI Taxonomy" id="930992"/>
    <lineage>
        <taxon>Eukaryota</taxon>
        <taxon>Fungi</taxon>
        <taxon>Dikarya</taxon>
        <taxon>Basidiomycota</taxon>
        <taxon>Agaricomycotina</taxon>
        <taxon>Agaricomycetes</taxon>
        <taxon>Agaricomycetidae</taxon>
        <taxon>Boletales</taxon>
        <taxon>Suillineae</taxon>
        <taxon>Suillaceae</taxon>
        <taxon>Suillus</taxon>
    </lineage>
</organism>
<dbReference type="AlphaFoldDB" id="A0A0D0AJZ4"/>
<evidence type="ECO:0000313" key="2">
    <source>
        <dbReference type="Proteomes" id="UP000054485"/>
    </source>
</evidence>
<keyword evidence="2" id="KW-1185">Reference proteome</keyword>
<dbReference type="Proteomes" id="UP000054485">
    <property type="component" value="Unassembled WGS sequence"/>
</dbReference>
<gene>
    <name evidence="1" type="ORF">CY34DRAFT_809336</name>
</gene>
<dbReference type="InParanoid" id="A0A0D0AJZ4"/>
<sequence length="63" mass="7445">MHRRVMIETSSHLNFSMGMFPNRFISNKFSFAVLQIQLPHLTRPAYTTSETTRRMRQSLKVLC</sequence>
<accession>A0A0D0AJZ4</accession>
<dbReference type="HOGENOM" id="CLU_2887332_0_0_1"/>